<dbReference type="EMBL" id="JAHRIQ010012079">
    <property type="protein sequence ID" value="MEQ2224453.1"/>
    <property type="molecule type" value="Genomic_DNA"/>
</dbReference>
<evidence type="ECO:0000313" key="1">
    <source>
        <dbReference type="EMBL" id="MEQ2224453.1"/>
    </source>
</evidence>
<accession>A0ABV0SY48</accession>
<name>A0ABV0SY48_9TELE</name>
<comment type="caution">
    <text evidence="1">The sequence shown here is derived from an EMBL/GenBank/DDBJ whole genome shotgun (WGS) entry which is preliminary data.</text>
</comment>
<reference evidence="1 2" key="1">
    <citation type="submission" date="2021-06" db="EMBL/GenBank/DDBJ databases">
        <authorList>
            <person name="Palmer J.M."/>
        </authorList>
    </citation>
    <scope>NUCLEOTIDE SEQUENCE [LARGE SCALE GENOMIC DNA]</scope>
    <source>
        <strain evidence="2">if_2019</strain>
        <tissue evidence="1">Muscle</tissue>
    </source>
</reference>
<dbReference type="Proteomes" id="UP001482620">
    <property type="component" value="Unassembled WGS sequence"/>
</dbReference>
<protein>
    <submittedName>
        <fullName evidence="1">Uncharacterized protein</fullName>
    </submittedName>
</protein>
<gene>
    <name evidence="1" type="ORF">ILYODFUR_007613</name>
</gene>
<sequence>METVLNMVNGLHLYINSSSRRIPKSFTLHSGIHPFIYTLKVVGCRQKLDCHTLRVTGPFDYHQQARRLKSLVQGHNDQDGWSWGSKRQPTSYKTNAYHCRPIGRIYGQGLLEALLDVWAPDPLGVPIHSLVSS</sequence>
<organism evidence="1 2">
    <name type="scientific">Ilyodon furcidens</name>
    <name type="common">goldbreast splitfin</name>
    <dbReference type="NCBI Taxonomy" id="33524"/>
    <lineage>
        <taxon>Eukaryota</taxon>
        <taxon>Metazoa</taxon>
        <taxon>Chordata</taxon>
        <taxon>Craniata</taxon>
        <taxon>Vertebrata</taxon>
        <taxon>Euteleostomi</taxon>
        <taxon>Actinopterygii</taxon>
        <taxon>Neopterygii</taxon>
        <taxon>Teleostei</taxon>
        <taxon>Neoteleostei</taxon>
        <taxon>Acanthomorphata</taxon>
        <taxon>Ovalentaria</taxon>
        <taxon>Atherinomorphae</taxon>
        <taxon>Cyprinodontiformes</taxon>
        <taxon>Goodeidae</taxon>
        <taxon>Ilyodon</taxon>
    </lineage>
</organism>
<proteinExistence type="predicted"/>
<keyword evidence="2" id="KW-1185">Reference proteome</keyword>
<evidence type="ECO:0000313" key="2">
    <source>
        <dbReference type="Proteomes" id="UP001482620"/>
    </source>
</evidence>